<dbReference type="EMBL" id="KV875093">
    <property type="protein sequence ID" value="OIW35387.1"/>
    <property type="molecule type" value="Genomic_DNA"/>
</dbReference>
<evidence type="ECO:0000313" key="3">
    <source>
        <dbReference type="Proteomes" id="UP000182658"/>
    </source>
</evidence>
<keyword evidence="3" id="KW-1185">Reference proteome</keyword>
<organism evidence="2 3">
    <name type="scientific">Coniochaeta ligniaria NRRL 30616</name>
    <dbReference type="NCBI Taxonomy" id="1408157"/>
    <lineage>
        <taxon>Eukaryota</taxon>
        <taxon>Fungi</taxon>
        <taxon>Dikarya</taxon>
        <taxon>Ascomycota</taxon>
        <taxon>Pezizomycotina</taxon>
        <taxon>Sordariomycetes</taxon>
        <taxon>Sordariomycetidae</taxon>
        <taxon>Coniochaetales</taxon>
        <taxon>Coniochaetaceae</taxon>
        <taxon>Coniochaeta</taxon>
    </lineage>
</organism>
<feature type="compositionally biased region" description="Acidic residues" evidence="1">
    <location>
        <begin position="41"/>
        <end position="52"/>
    </location>
</feature>
<evidence type="ECO:0000256" key="1">
    <source>
        <dbReference type="SAM" id="MobiDB-lite"/>
    </source>
</evidence>
<feature type="compositionally biased region" description="Low complexity" evidence="1">
    <location>
        <begin position="445"/>
        <end position="454"/>
    </location>
</feature>
<dbReference type="OrthoDB" id="5387895at2759"/>
<dbReference type="InParanoid" id="A0A1J7J7Q8"/>
<gene>
    <name evidence="2" type="ORF">CONLIGDRAFT_566542</name>
</gene>
<feature type="compositionally biased region" description="Basic and acidic residues" evidence="1">
    <location>
        <begin position="23"/>
        <end position="40"/>
    </location>
</feature>
<protein>
    <recommendedName>
        <fullName evidence="4">SWIM-type domain-containing protein</fullName>
    </recommendedName>
</protein>
<dbReference type="Proteomes" id="UP000182658">
    <property type="component" value="Unassembled WGS sequence"/>
</dbReference>
<name>A0A1J7J7Q8_9PEZI</name>
<evidence type="ECO:0000313" key="2">
    <source>
        <dbReference type="EMBL" id="OIW35387.1"/>
    </source>
</evidence>
<feature type="region of interest" description="Disordered" evidence="1">
    <location>
        <begin position="1"/>
        <end position="59"/>
    </location>
</feature>
<sequence>MSLSPTTGISKLSLESMPPTTRSRREVDPSHEAGLDREPQGEGDDSMDEDNDSTIRSPTRLKYNIERLSPHTRKLVRSLWGETFEEPPEISLQWCDRMLDADGNIDFYAFQMHEVVPRSVRIGSPKSQYSEPQCQCGATKPCKHLLWLSDCIAQQALQGHGQQEPLTLNERGYPDELGEPFRCIADMRLDVLADGLHCDVGHPLARSGPSPQRLADAQSIIASIAEVDEHLFDSYRSDLTYSSFDSRSLVHYKDAEATLFSLLVASHRLSAWVRSRLRPSDPARTPFRQIESRARRIFADLDAFFASSTSAGKTAADAEGACDVQWAATNLSGCVRQIYTLIARAEAPLPAADRASAARALVRILRGVVDRQNDSQGDSLYGRLIGDRDEGFLTDSLELLVDQSQFIDEIEDIMVEVGVRGAAASWVAKMEAIVARMRTNRRSSARAASGGSRRVAPGKELRSQRVVSPALGPVEHGEPGSASASGFLTPETAAGSSSRGRGGGNGRGSRGSSGGAGSKRSGAGTGSERGSKRAR</sequence>
<feature type="compositionally biased region" description="Gly residues" evidence="1">
    <location>
        <begin position="500"/>
        <end position="527"/>
    </location>
</feature>
<dbReference type="AlphaFoldDB" id="A0A1J7J7Q8"/>
<reference evidence="2 3" key="1">
    <citation type="submission" date="2016-10" db="EMBL/GenBank/DDBJ databases">
        <title>Draft genome sequence of Coniochaeta ligniaria NRRL30616, a lignocellulolytic fungus for bioabatement of inhibitors in plant biomass hydrolysates.</title>
        <authorList>
            <consortium name="DOE Joint Genome Institute"/>
            <person name="Jimenez D.J."/>
            <person name="Hector R.E."/>
            <person name="Riley R."/>
            <person name="Sun H."/>
            <person name="Grigoriev I.V."/>
            <person name="Van Elsas J.D."/>
            <person name="Nichols N.N."/>
        </authorList>
    </citation>
    <scope>NUCLEOTIDE SEQUENCE [LARGE SCALE GENOMIC DNA]</scope>
    <source>
        <strain evidence="2 3">NRRL 30616</strain>
    </source>
</reference>
<feature type="compositionally biased region" description="Polar residues" evidence="1">
    <location>
        <begin position="1"/>
        <end position="10"/>
    </location>
</feature>
<proteinExistence type="predicted"/>
<feature type="region of interest" description="Disordered" evidence="1">
    <location>
        <begin position="439"/>
        <end position="535"/>
    </location>
</feature>
<evidence type="ECO:0008006" key="4">
    <source>
        <dbReference type="Google" id="ProtNLM"/>
    </source>
</evidence>
<accession>A0A1J7J7Q8</accession>